<dbReference type="InterPro" id="IPR057336">
    <property type="entry name" value="GerAC_N"/>
</dbReference>
<dbReference type="NCBIfam" id="TIGR02887">
    <property type="entry name" value="spore_ger_x_C"/>
    <property type="match status" value="1"/>
</dbReference>
<dbReference type="KEGG" id="esu:EUS_04570"/>
<evidence type="ECO:0000256" key="2">
    <source>
        <dbReference type="ARBA" id="ARBA00007886"/>
    </source>
</evidence>
<evidence type="ECO:0000256" key="6">
    <source>
        <dbReference type="ARBA" id="ARBA00023139"/>
    </source>
</evidence>
<organism evidence="11 12">
    <name type="scientific">[Eubacterium] siraeum 70/3</name>
    <dbReference type="NCBI Taxonomy" id="657319"/>
    <lineage>
        <taxon>Bacteria</taxon>
        <taxon>Bacillati</taxon>
        <taxon>Bacillota</taxon>
        <taxon>Clostridia</taxon>
        <taxon>Eubacteriales</taxon>
        <taxon>Oscillospiraceae</taxon>
        <taxon>Oscillospiraceae incertae sedis</taxon>
    </lineage>
</organism>
<evidence type="ECO:0000256" key="3">
    <source>
        <dbReference type="ARBA" id="ARBA00022544"/>
    </source>
</evidence>
<evidence type="ECO:0000313" key="12">
    <source>
        <dbReference type="Proteomes" id="UP000008803"/>
    </source>
</evidence>
<evidence type="ECO:0000256" key="1">
    <source>
        <dbReference type="ARBA" id="ARBA00004635"/>
    </source>
</evidence>
<keyword evidence="5" id="KW-0472">Membrane</keyword>
<dbReference type="InterPro" id="IPR038501">
    <property type="entry name" value="Spore_GerAC_C_sf"/>
</dbReference>
<evidence type="ECO:0000256" key="7">
    <source>
        <dbReference type="ARBA" id="ARBA00023288"/>
    </source>
</evidence>
<name>D4JRP3_9FIRM</name>
<dbReference type="GO" id="GO:0016020">
    <property type="term" value="C:membrane"/>
    <property type="evidence" value="ECO:0007669"/>
    <property type="project" value="UniProtKB-SubCell"/>
</dbReference>
<keyword evidence="3" id="KW-0309">Germination</keyword>
<feature type="region of interest" description="Disordered" evidence="8">
    <location>
        <begin position="208"/>
        <end position="228"/>
    </location>
</feature>
<dbReference type="BioCyc" id="ESIR657319:G136K-387-MONOMER"/>
<comment type="subcellular location">
    <subcellularLocation>
        <location evidence="1">Membrane</location>
        <topology evidence="1">Lipid-anchor</topology>
    </subcellularLocation>
</comment>
<dbReference type="HOGENOM" id="CLU_684658_0_0_9"/>
<dbReference type="Pfam" id="PF05504">
    <property type="entry name" value="Spore_GerAC"/>
    <property type="match status" value="1"/>
</dbReference>
<dbReference type="Proteomes" id="UP000008803">
    <property type="component" value="Chromosome"/>
</dbReference>
<dbReference type="Pfam" id="PF25198">
    <property type="entry name" value="Spore_GerAC_N"/>
    <property type="match status" value="1"/>
</dbReference>
<gene>
    <name evidence="11" type="ORF">EUS_04570</name>
</gene>
<feature type="domain" description="Spore germination protein N-terminal" evidence="10">
    <location>
        <begin position="25"/>
        <end position="199"/>
    </location>
</feature>
<protein>
    <submittedName>
        <fullName evidence="11">Germination protein, Ger(X)C family</fullName>
    </submittedName>
</protein>
<dbReference type="InterPro" id="IPR046953">
    <property type="entry name" value="Spore_GerAC-like_C"/>
</dbReference>
<dbReference type="PANTHER" id="PTHR35789">
    <property type="entry name" value="SPORE GERMINATION PROTEIN B3"/>
    <property type="match status" value="1"/>
</dbReference>
<comment type="similarity">
    <text evidence="2">Belongs to the GerABKC lipoprotein family.</text>
</comment>
<keyword evidence="4" id="KW-0732">Signal</keyword>
<dbReference type="Gene3D" id="3.30.300.210">
    <property type="entry name" value="Nutrient germinant receptor protein C, domain 3"/>
    <property type="match status" value="1"/>
</dbReference>
<reference evidence="11 12" key="1">
    <citation type="submission" date="2010-03" db="EMBL/GenBank/DDBJ databases">
        <title>The genome sequence of Eubacterium siraeum 70/3.</title>
        <authorList>
            <consortium name="metaHIT consortium -- http://www.metahit.eu/"/>
            <person name="Pajon A."/>
            <person name="Turner K."/>
            <person name="Parkhill J."/>
            <person name="Duncan S."/>
            <person name="Flint H."/>
        </authorList>
    </citation>
    <scope>NUCLEOTIDE SEQUENCE [LARGE SCALE GENOMIC DNA]</scope>
    <source>
        <strain evidence="11 12">70/3</strain>
    </source>
</reference>
<dbReference type="PATRIC" id="fig|657319.3.peg.656"/>
<evidence type="ECO:0000256" key="8">
    <source>
        <dbReference type="SAM" id="MobiDB-lite"/>
    </source>
</evidence>
<evidence type="ECO:0000259" key="9">
    <source>
        <dbReference type="Pfam" id="PF05504"/>
    </source>
</evidence>
<dbReference type="GO" id="GO:0009847">
    <property type="term" value="P:spore germination"/>
    <property type="evidence" value="ECO:0007669"/>
    <property type="project" value="InterPro"/>
</dbReference>
<proteinExistence type="inferred from homology"/>
<sequence>MRMIRAVAIMLALTVTITLAGCVSYVDLSDRAIVQAIGIDYLPDKKVYRISMQYFNQSSEGGQNQIDKTQDNVLKSVGEGESIFAAAKNASMLTGKDLLLSENRLIIIGKELRKYKLCDTLEFFVGNYHSHPQAYVAAAEDTAEELLDIRFKEGSTSSQRLANLIHNASVESRNKSTYPYQVMTMLCTSTESAFLPLLRTATLKTDVTIPKETGGGKGNGGGEEQSEDGEKTIILDGGVVFKGGKELCRVDDDVAMAIFFMNDMPSEYSFTVPLGQNAKPSVTLIGVTRSIKATEYNGKVKFDVSFSASGKIGSKGGIKEDDKKAAEKVAEPAEMELKRKIESSVIPIAEKGCDVFGLENTLRRCCNRFYRENMDRVGEIIAESEIEVNVNIDIFSQGIGGA</sequence>
<evidence type="ECO:0000256" key="4">
    <source>
        <dbReference type="ARBA" id="ARBA00022729"/>
    </source>
</evidence>
<evidence type="ECO:0000259" key="10">
    <source>
        <dbReference type="Pfam" id="PF25198"/>
    </source>
</evidence>
<dbReference type="InterPro" id="IPR008844">
    <property type="entry name" value="Spore_GerAC-like"/>
</dbReference>
<accession>D4JRP3</accession>
<keyword evidence="6" id="KW-0564">Palmitate</keyword>
<dbReference type="PANTHER" id="PTHR35789:SF1">
    <property type="entry name" value="SPORE GERMINATION PROTEIN B3"/>
    <property type="match status" value="1"/>
</dbReference>
<evidence type="ECO:0000313" key="11">
    <source>
        <dbReference type="EMBL" id="CBK95762.1"/>
    </source>
</evidence>
<keyword evidence="7" id="KW-0449">Lipoprotein</keyword>
<feature type="compositionally biased region" description="Gly residues" evidence="8">
    <location>
        <begin position="213"/>
        <end position="223"/>
    </location>
</feature>
<dbReference type="AlphaFoldDB" id="D4JRP3"/>
<dbReference type="EMBL" id="FP929044">
    <property type="protein sequence ID" value="CBK95762.1"/>
    <property type="molecule type" value="Genomic_DNA"/>
</dbReference>
<evidence type="ECO:0000256" key="5">
    <source>
        <dbReference type="ARBA" id="ARBA00023136"/>
    </source>
</evidence>
<dbReference type="PROSITE" id="PS51257">
    <property type="entry name" value="PROKAR_LIPOPROTEIN"/>
    <property type="match status" value="1"/>
</dbReference>
<reference evidence="11 12" key="2">
    <citation type="submission" date="2010-03" db="EMBL/GenBank/DDBJ databases">
        <authorList>
            <person name="Pajon A."/>
        </authorList>
    </citation>
    <scope>NUCLEOTIDE SEQUENCE [LARGE SCALE GENOMIC DNA]</scope>
    <source>
        <strain evidence="11 12">70/3</strain>
    </source>
</reference>
<feature type="domain" description="Spore germination GerAC-like C-terminal" evidence="9">
    <location>
        <begin position="237"/>
        <end position="397"/>
    </location>
</feature>